<evidence type="ECO:0000256" key="1">
    <source>
        <dbReference type="ARBA" id="ARBA00004141"/>
    </source>
</evidence>
<feature type="domain" description="ABC transporter" evidence="7">
    <location>
        <begin position="88"/>
        <end position="191"/>
    </location>
</feature>
<name>A0A7R8CQZ6_LEPSM</name>
<keyword evidence="5" id="KW-1133">Transmembrane helix</keyword>
<proteinExistence type="inferred from homology"/>
<evidence type="ECO:0000256" key="3">
    <source>
        <dbReference type="ARBA" id="ARBA00022448"/>
    </source>
</evidence>
<dbReference type="GO" id="GO:0005524">
    <property type="term" value="F:ATP binding"/>
    <property type="evidence" value="ECO:0007669"/>
    <property type="project" value="InterPro"/>
</dbReference>
<sequence length="591" mass="67011">MGHLQYCMSTLMEKEMNGMGRSKAMITNEYVLELTNVFHSGQVETGTCMQKNDWNCSHWRHTQRCIHGTSWWRTFCRFGVQGKREAALLEVISRRAQGPTRGQILLNGVPMSMRLFQEIKETLEYSANLTVGSKVGSFVKHSRVKQVMADLALTNLANRNSESLSQSEYRRLVIGTQLVRDPVVLLLDEPTWDLDPLNTTFYRDVVYTGATRMMLDYFRSIGFPCPELENPLMYYLCLSTVDRRSRDRFIESNNQIASLVEKFKMEGGPYRKYGGPPPDAESVLDAASHQKVPLTAYGRPNSITIFLLPLNAFLGMENQYQRNFVTRNGLVFNSLAGAYFMSILATVTSFATDRTRYYQEVREGIYGGPLFLLSNLVQSLPLSALTTFMSTFIIFRGLKNELICYPDGDSNICKSYSSFDSDLDDLNYHLEYSYYPDLITHWLALWACYLLAEQQTVSILMVVKSSYTATLVSVFLTVLYLVLGSATVRSYSSLPKTFYHLTYLTQSRYTGLVLNDIEFFNKTSLQNLGLYDDINERVNPCKGSRLGFGCRYVSLFVVSSFGSSLGIARQIAVIIVATDMNRTVSPGVDDR</sequence>
<dbReference type="InterPro" id="IPR027417">
    <property type="entry name" value="P-loop_NTPase"/>
</dbReference>
<keyword evidence="4" id="KW-0812">Transmembrane</keyword>
<evidence type="ECO:0000256" key="4">
    <source>
        <dbReference type="ARBA" id="ARBA00022692"/>
    </source>
</evidence>
<reference evidence="8" key="1">
    <citation type="submission" date="2021-02" db="EMBL/GenBank/DDBJ databases">
        <authorList>
            <person name="Bekaert M."/>
        </authorList>
    </citation>
    <scope>NUCLEOTIDE SEQUENCE</scope>
    <source>
        <strain evidence="8">IoA-00</strain>
    </source>
</reference>
<dbReference type="EMBL" id="HG994582">
    <property type="protein sequence ID" value="CAF2900316.1"/>
    <property type="molecule type" value="Genomic_DNA"/>
</dbReference>
<evidence type="ECO:0000313" key="9">
    <source>
        <dbReference type="Proteomes" id="UP000675881"/>
    </source>
</evidence>
<dbReference type="Gene3D" id="3.40.50.300">
    <property type="entry name" value="P-loop containing nucleotide triphosphate hydrolases"/>
    <property type="match status" value="1"/>
</dbReference>
<dbReference type="OrthoDB" id="66620at2759"/>
<evidence type="ECO:0000256" key="5">
    <source>
        <dbReference type="ARBA" id="ARBA00022989"/>
    </source>
</evidence>
<evidence type="ECO:0000256" key="2">
    <source>
        <dbReference type="ARBA" id="ARBA00005814"/>
    </source>
</evidence>
<dbReference type="InterPro" id="IPR050352">
    <property type="entry name" value="ABCG_transporters"/>
</dbReference>
<dbReference type="PANTHER" id="PTHR48041">
    <property type="entry name" value="ABC TRANSPORTER G FAMILY MEMBER 28"/>
    <property type="match status" value="1"/>
</dbReference>
<dbReference type="Pfam" id="PF00005">
    <property type="entry name" value="ABC_tran"/>
    <property type="match status" value="1"/>
</dbReference>
<comment type="similarity">
    <text evidence="2">Belongs to the ABC transporter superfamily. ABCG family. Eye pigment precursor importer (TC 3.A.1.204) subfamily.</text>
</comment>
<organism evidence="8 9">
    <name type="scientific">Lepeophtheirus salmonis</name>
    <name type="common">Salmon louse</name>
    <name type="synonym">Caligus salmonis</name>
    <dbReference type="NCBI Taxonomy" id="72036"/>
    <lineage>
        <taxon>Eukaryota</taxon>
        <taxon>Metazoa</taxon>
        <taxon>Ecdysozoa</taxon>
        <taxon>Arthropoda</taxon>
        <taxon>Crustacea</taxon>
        <taxon>Multicrustacea</taxon>
        <taxon>Hexanauplia</taxon>
        <taxon>Copepoda</taxon>
        <taxon>Siphonostomatoida</taxon>
        <taxon>Caligidae</taxon>
        <taxon>Lepeophtheirus</taxon>
    </lineage>
</organism>
<keyword evidence="3" id="KW-0813">Transport</keyword>
<dbReference type="Proteomes" id="UP000675881">
    <property type="component" value="Chromosome 3"/>
</dbReference>
<dbReference type="PANTHER" id="PTHR48041:SF113">
    <property type="entry name" value="ATP-BINDING CASSETTE SUB-FAMILY G MEMBER 5"/>
    <property type="match status" value="1"/>
</dbReference>
<protein>
    <submittedName>
        <fullName evidence="8">ABCG5</fullName>
    </submittedName>
</protein>
<gene>
    <name evidence="8" type="ORF">LSAA_7221</name>
</gene>
<dbReference type="GO" id="GO:0016887">
    <property type="term" value="F:ATP hydrolysis activity"/>
    <property type="evidence" value="ECO:0007669"/>
    <property type="project" value="InterPro"/>
</dbReference>
<dbReference type="GO" id="GO:0043190">
    <property type="term" value="C:ATP-binding cassette (ABC) transporter complex"/>
    <property type="evidence" value="ECO:0007669"/>
    <property type="project" value="TreeGrafter"/>
</dbReference>
<dbReference type="InterPro" id="IPR003439">
    <property type="entry name" value="ABC_transporter-like_ATP-bd"/>
</dbReference>
<keyword evidence="9" id="KW-1185">Reference proteome</keyword>
<accession>A0A7R8CQZ6</accession>
<dbReference type="GO" id="GO:0042626">
    <property type="term" value="F:ATPase-coupled transmembrane transporter activity"/>
    <property type="evidence" value="ECO:0007669"/>
    <property type="project" value="TreeGrafter"/>
</dbReference>
<evidence type="ECO:0000259" key="7">
    <source>
        <dbReference type="Pfam" id="PF00005"/>
    </source>
</evidence>
<dbReference type="AlphaFoldDB" id="A0A7R8CQZ6"/>
<keyword evidence="6" id="KW-0472">Membrane</keyword>
<evidence type="ECO:0000256" key="6">
    <source>
        <dbReference type="ARBA" id="ARBA00023136"/>
    </source>
</evidence>
<dbReference type="SUPFAM" id="SSF52540">
    <property type="entry name" value="P-loop containing nucleoside triphosphate hydrolases"/>
    <property type="match status" value="1"/>
</dbReference>
<evidence type="ECO:0000313" key="8">
    <source>
        <dbReference type="EMBL" id="CAF2900316.1"/>
    </source>
</evidence>
<comment type="subcellular location">
    <subcellularLocation>
        <location evidence="1">Membrane</location>
        <topology evidence="1">Multi-pass membrane protein</topology>
    </subcellularLocation>
</comment>